<keyword evidence="3" id="KW-0238">DNA-binding</keyword>
<dbReference type="KEGG" id="mlir:LPB04_01710"/>
<dbReference type="Gene3D" id="1.10.10.10">
    <property type="entry name" value="Winged helix-like DNA-binding domain superfamily/Winged helix DNA-binding domain"/>
    <property type="match status" value="1"/>
</dbReference>
<sequence>MQPRDFSDIWAFVRVVETGSFSGAARQMDTTKASISKQVARLEKTLHARLLNRSTRKLGLTEAGNAIFQNALRMLEEARALEATAAGLRAGPGGTLRVSASLAFGNTYLGGLLPDFMARYPDIRVVLSMTDRYVDLVEENIDVALRMAPRIDMLSAVARPIAPIRYVLAASPAYLDKNGTPASIAELAAHRCLTFGTSGAPLTWQFEREGVQQSVRVDSAMCANSSPALRLAMLRGGGIALLPTYVVGEDIGSGAALRVLPEWRPVGAFGDRLYAVYLENRFLPPKVRVFIDYLVEQIGERPGWDGFQPG</sequence>
<dbReference type="FunFam" id="1.10.10.10:FF:000001">
    <property type="entry name" value="LysR family transcriptional regulator"/>
    <property type="match status" value="1"/>
</dbReference>
<evidence type="ECO:0000256" key="4">
    <source>
        <dbReference type="ARBA" id="ARBA00023163"/>
    </source>
</evidence>
<evidence type="ECO:0000313" key="6">
    <source>
        <dbReference type="EMBL" id="QOL50069.1"/>
    </source>
</evidence>
<evidence type="ECO:0000313" key="7">
    <source>
        <dbReference type="Proteomes" id="UP000593875"/>
    </source>
</evidence>
<dbReference type="CDD" id="cd08422">
    <property type="entry name" value="PBP2_CrgA_like"/>
    <property type="match status" value="1"/>
</dbReference>
<proteinExistence type="inferred from homology"/>
<organism evidence="6 7">
    <name type="scientific">Massilia litorea</name>
    <dbReference type="NCBI Taxonomy" id="2769491"/>
    <lineage>
        <taxon>Bacteria</taxon>
        <taxon>Pseudomonadati</taxon>
        <taxon>Pseudomonadota</taxon>
        <taxon>Betaproteobacteria</taxon>
        <taxon>Burkholderiales</taxon>
        <taxon>Oxalobacteraceae</taxon>
        <taxon>Telluria group</taxon>
        <taxon>Massilia</taxon>
    </lineage>
</organism>
<dbReference type="GO" id="GO:0043565">
    <property type="term" value="F:sequence-specific DNA binding"/>
    <property type="evidence" value="ECO:0007669"/>
    <property type="project" value="TreeGrafter"/>
</dbReference>
<dbReference type="InterPro" id="IPR036390">
    <property type="entry name" value="WH_DNA-bd_sf"/>
</dbReference>
<evidence type="ECO:0000256" key="2">
    <source>
        <dbReference type="ARBA" id="ARBA00023015"/>
    </source>
</evidence>
<dbReference type="Pfam" id="PF03466">
    <property type="entry name" value="LysR_substrate"/>
    <property type="match status" value="1"/>
</dbReference>
<dbReference type="InterPro" id="IPR000847">
    <property type="entry name" value="LysR_HTH_N"/>
</dbReference>
<dbReference type="InterPro" id="IPR036388">
    <property type="entry name" value="WH-like_DNA-bd_sf"/>
</dbReference>
<accession>A0A7L9U6L7</accession>
<keyword evidence="4" id="KW-0804">Transcription</keyword>
<gene>
    <name evidence="6" type="ORF">LPB04_01710</name>
</gene>
<dbReference type="RefSeq" id="WP_193687093.1">
    <property type="nucleotide sequence ID" value="NZ_CP062941.1"/>
</dbReference>
<dbReference type="PANTHER" id="PTHR30537">
    <property type="entry name" value="HTH-TYPE TRANSCRIPTIONAL REGULATOR"/>
    <property type="match status" value="1"/>
</dbReference>
<dbReference type="InterPro" id="IPR005119">
    <property type="entry name" value="LysR_subst-bd"/>
</dbReference>
<reference evidence="6 7" key="1">
    <citation type="submission" date="2020-10" db="EMBL/GenBank/DDBJ databases">
        <title>Genome sequencing of Massilia sp. LPB0304.</title>
        <authorList>
            <person name="Kim J."/>
        </authorList>
    </citation>
    <scope>NUCLEOTIDE SEQUENCE [LARGE SCALE GENOMIC DNA]</scope>
    <source>
        <strain evidence="6 7">LPB0304</strain>
    </source>
</reference>
<comment type="similarity">
    <text evidence="1">Belongs to the LysR transcriptional regulatory family.</text>
</comment>
<evidence type="ECO:0000259" key="5">
    <source>
        <dbReference type="PROSITE" id="PS50931"/>
    </source>
</evidence>
<evidence type="ECO:0000256" key="3">
    <source>
        <dbReference type="ARBA" id="ARBA00023125"/>
    </source>
</evidence>
<dbReference type="PROSITE" id="PS50931">
    <property type="entry name" value="HTH_LYSR"/>
    <property type="match status" value="1"/>
</dbReference>
<feature type="domain" description="HTH lysR-type" evidence="5">
    <location>
        <begin position="1"/>
        <end position="61"/>
    </location>
</feature>
<dbReference type="AlphaFoldDB" id="A0A7L9U6L7"/>
<dbReference type="Proteomes" id="UP000593875">
    <property type="component" value="Chromosome"/>
</dbReference>
<dbReference type="Pfam" id="PF00126">
    <property type="entry name" value="HTH_1"/>
    <property type="match status" value="1"/>
</dbReference>
<dbReference type="PANTHER" id="PTHR30537:SF5">
    <property type="entry name" value="HTH-TYPE TRANSCRIPTIONAL ACTIVATOR TTDR-RELATED"/>
    <property type="match status" value="1"/>
</dbReference>
<evidence type="ECO:0000256" key="1">
    <source>
        <dbReference type="ARBA" id="ARBA00009437"/>
    </source>
</evidence>
<dbReference type="Gene3D" id="3.40.190.290">
    <property type="match status" value="1"/>
</dbReference>
<protein>
    <submittedName>
        <fullName evidence="6">LysR family transcriptional regulator</fullName>
    </submittedName>
</protein>
<keyword evidence="2" id="KW-0805">Transcription regulation</keyword>
<name>A0A7L9U6L7_9BURK</name>
<dbReference type="EMBL" id="CP062941">
    <property type="protein sequence ID" value="QOL50069.1"/>
    <property type="molecule type" value="Genomic_DNA"/>
</dbReference>
<dbReference type="SUPFAM" id="SSF46785">
    <property type="entry name" value="Winged helix' DNA-binding domain"/>
    <property type="match status" value="1"/>
</dbReference>
<dbReference type="InterPro" id="IPR058163">
    <property type="entry name" value="LysR-type_TF_proteobact-type"/>
</dbReference>
<keyword evidence="7" id="KW-1185">Reference proteome</keyword>
<dbReference type="SUPFAM" id="SSF53850">
    <property type="entry name" value="Periplasmic binding protein-like II"/>
    <property type="match status" value="1"/>
</dbReference>
<dbReference type="GO" id="GO:0003700">
    <property type="term" value="F:DNA-binding transcription factor activity"/>
    <property type="evidence" value="ECO:0007669"/>
    <property type="project" value="InterPro"/>
</dbReference>
<dbReference type="GO" id="GO:0006351">
    <property type="term" value="P:DNA-templated transcription"/>
    <property type="evidence" value="ECO:0007669"/>
    <property type="project" value="TreeGrafter"/>
</dbReference>